<comment type="subcellular location">
    <subcellularLocation>
        <location evidence="1 6">Secreted</location>
    </subcellularLocation>
</comment>
<keyword evidence="4 6" id="KW-0964">Secreted</keyword>
<evidence type="ECO:0000256" key="1">
    <source>
        <dbReference type="ARBA" id="ARBA00004613"/>
    </source>
</evidence>
<dbReference type="PANTHER" id="PTHR31232:SF171">
    <property type="entry name" value="S-PROTEIN HOMOLOG"/>
    <property type="match status" value="1"/>
</dbReference>
<dbReference type="PANTHER" id="PTHR31232">
    <property type="match status" value="1"/>
</dbReference>
<dbReference type="GO" id="GO:0005576">
    <property type="term" value="C:extracellular region"/>
    <property type="evidence" value="ECO:0007669"/>
    <property type="project" value="UniProtKB-SubCell"/>
</dbReference>
<evidence type="ECO:0000256" key="2">
    <source>
        <dbReference type="ARBA" id="ARBA00005581"/>
    </source>
</evidence>
<dbReference type="GO" id="GO:0060320">
    <property type="term" value="P:rejection of self pollen"/>
    <property type="evidence" value="ECO:0007669"/>
    <property type="project" value="UniProtKB-KW"/>
</dbReference>
<keyword evidence="3 6" id="KW-0713">Self-incompatibility</keyword>
<sequence length="210" mass="24619">MQSVHIPTHLNITNGLGAGLDLTIHCKSKDDDLGQHVVPFGGEYTIDFCTNFWRTTVFFCGMSWSSEFHWFDIYDASRDPYCGDCNWTIQATGPCVDYYKYIWKEFVCYPWNKKISFESRFDRRDAVYVQYHYLNPSLKHYIYFLSTTCVNAALYYYPDKAFTVCYSRSIFLERTSIPSRSCSVYCWEALSDTEDPSGEKEKKNTNKTRC</sequence>
<evidence type="ECO:0000313" key="7">
    <source>
        <dbReference type="EMBL" id="PNS22660.1"/>
    </source>
</evidence>
<name>A0A2K1R5V1_POPTR</name>
<gene>
    <name evidence="7" type="ORF">POPTR_T126800</name>
</gene>
<evidence type="ECO:0000256" key="6">
    <source>
        <dbReference type="RuleBase" id="RU367044"/>
    </source>
</evidence>
<dbReference type="AlphaFoldDB" id="A0A2K1R5V1"/>
<dbReference type="InParanoid" id="A0A2K1R5V1"/>
<reference evidence="7" key="1">
    <citation type="journal article" date="2006" name="Science">
        <title>The genome of black cottonwood, Populus trichocarpa (Torr. &amp; Gray).</title>
        <authorList>
            <person name="Tuskan G.A."/>
            <person name="Difazio S."/>
            <person name="Jansson S."/>
            <person name="Bohlmann J."/>
            <person name="Grigoriev I."/>
            <person name="Hellsten U."/>
            <person name="Putnam N."/>
            <person name="Ralph S."/>
            <person name="Rombauts S."/>
            <person name="Salamov A."/>
            <person name="Schein J."/>
            <person name="Sterck L."/>
            <person name="Aerts A."/>
            <person name="Bhalerao R.R."/>
            <person name="Bhalerao R.P."/>
            <person name="Blaudez D."/>
            <person name="Boerjan W."/>
            <person name="Brun A."/>
            <person name="Brunner A."/>
            <person name="Busov V."/>
            <person name="Campbell M."/>
            <person name="Carlson J."/>
            <person name="Chalot M."/>
            <person name="Chapman J."/>
            <person name="Chen G.L."/>
            <person name="Cooper D."/>
            <person name="Coutinho P.M."/>
            <person name="Couturier J."/>
            <person name="Covert S."/>
            <person name="Cronk Q."/>
            <person name="Cunningham R."/>
            <person name="Davis J."/>
            <person name="Degroeve S."/>
            <person name="Dejardin A."/>
            <person name="Depamphilis C."/>
            <person name="Detter J."/>
            <person name="Dirks B."/>
            <person name="Dubchak I."/>
            <person name="Duplessis S."/>
            <person name="Ehlting J."/>
            <person name="Ellis B."/>
            <person name="Gendler K."/>
            <person name="Goodstein D."/>
            <person name="Gribskov M."/>
            <person name="Grimwood J."/>
            <person name="Groover A."/>
            <person name="Gunter L."/>
            <person name="Hamberger B."/>
            <person name="Heinze B."/>
            <person name="Helariutta Y."/>
            <person name="Henrissat B."/>
            <person name="Holligan D."/>
            <person name="Holt R."/>
            <person name="Huang W."/>
            <person name="Islam-Faridi N."/>
            <person name="Jones S."/>
            <person name="Jones-Rhoades M."/>
            <person name="Jorgensen R."/>
            <person name="Joshi C."/>
            <person name="Kangasjarvi J."/>
            <person name="Karlsson J."/>
            <person name="Kelleher C."/>
            <person name="Kirkpatrick R."/>
            <person name="Kirst M."/>
            <person name="Kohler A."/>
            <person name="Kalluri U."/>
            <person name="Larimer F."/>
            <person name="Leebens-Mack J."/>
            <person name="Leple J.C."/>
            <person name="Locascio P."/>
            <person name="Lou Y."/>
            <person name="Lucas S."/>
            <person name="Martin F."/>
            <person name="Montanini B."/>
            <person name="Napoli C."/>
            <person name="Nelson D.R."/>
            <person name="Nelson C."/>
            <person name="Nieminen K."/>
            <person name="Nilsson O."/>
            <person name="Pereda V."/>
            <person name="Peter G."/>
            <person name="Philippe R."/>
            <person name="Pilate G."/>
            <person name="Poliakov A."/>
            <person name="Razumovskaya J."/>
            <person name="Richardson P."/>
            <person name="Rinaldi C."/>
            <person name="Ritland K."/>
            <person name="Rouze P."/>
            <person name="Ryaboy D."/>
            <person name="Schmutz J."/>
            <person name="Schrader J."/>
            <person name="Segerman B."/>
            <person name="Shin H."/>
            <person name="Siddiqui A."/>
            <person name="Sterky F."/>
            <person name="Terry A."/>
            <person name="Tsai C.J."/>
            <person name="Uberbacher E."/>
            <person name="Unneberg P."/>
            <person name="Vahala J."/>
            <person name="Wall K."/>
            <person name="Wessler S."/>
            <person name="Yang G."/>
            <person name="Yin T."/>
            <person name="Douglas C."/>
            <person name="Marra M."/>
            <person name="Sandberg G."/>
            <person name="Van de Peer Y."/>
            <person name="Rokhsar D."/>
        </authorList>
    </citation>
    <scope>NUCLEOTIDE SEQUENCE [LARGE SCALE GENOMIC DNA]</scope>
    <source>
        <strain evidence="7">Nisqually-1</strain>
    </source>
</reference>
<reference evidence="7" key="2">
    <citation type="submission" date="2017-07" db="EMBL/GenBank/DDBJ databases">
        <title>WGS assembly of Populus trichocarpa.</title>
        <authorList>
            <person name="Tuskan G."/>
            <person name="Difazio S."/>
            <person name="Jansson S."/>
            <person name="Bohlmann J."/>
            <person name="Grigoriev I."/>
            <person name="Hellsten U."/>
            <person name="Putnam N."/>
            <person name="Ralph S."/>
            <person name="Rombauts S."/>
            <person name="Salamov A."/>
            <person name="Schein J."/>
            <person name="Sterck L."/>
            <person name="Aerts A."/>
            <person name="Bhalerao R."/>
            <person name="Bhalerao R."/>
            <person name="Blaudez D."/>
            <person name="Boerjan W."/>
            <person name="Brun A."/>
            <person name="Brunner A."/>
            <person name="Busov V."/>
            <person name="Campbell M."/>
            <person name="Carlson J."/>
            <person name="Chalot M."/>
            <person name="Chapman J."/>
            <person name="Chen G."/>
            <person name="Cooper D."/>
            <person name="Coutinho P."/>
            <person name="Couturier J."/>
            <person name="Covert S."/>
            <person name="Cronk Q."/>
            <person name="Cunningham R."/>
            <person name="Davis J."/>
            <person name="Degroeve S."/>
            <person name="Dejardin A."/>
            <person name="Depamphilis C."/>
            <person name="Detter J."/>
            <person name="Dirks B."/>
            <person name="Dubchak I."/>
            <person name="Duplessis S."/>
            <person name="Ehlting J."/>
            <person name="Ellis B."/>
            <person name="Gendler K."/>
            <person name="Goodstein D."/>
            <person name="Gribskov M."/>
            <person name="Grimwood J."/>
            <person name="Groover A."/>
            <person name="Gunter L."/>
            <person name="Hamberger B."/>
            <person name="Heinze B."/>
            <person name="Helariutta Y."/>
            <person name="Henrissat B."/>
            <person name="Holligan D."/>
            <person name="Holt R."/>
            <person name="Huang W."/>
            <person name="Islam-Faridi N."/>
            <person name="Jones S."/>
            <person name="Jones-Rhoades M."/>
            <person name="Jorgensen R."/>
            <person name="Joshi C."/>
            <person name="Kangasjarvi J."/>
            <person name="Karlsson J."/>
            <person name="Kelleher C."/>
            <person name="Kirkpatrick R."/>
            <person name="Kirst M."/>
            <person name="Kohler A."/>
            <person name="Kalluri U."/>
            <person name="Larimer F."/>
            <person name="Leebens-Mack J."/>
            <person name="Leple J."/>
            <person name="Locascio P."/>
            <person name="Lou Y."/>
            <person name="Lucas S."/>
            <person name="Martin F."/>
            <person name="Montanini B."/>
            <person name="Napoli C."/>
            <person name="Nelson D."/>
            <person name="Nelson C."/>
            <person name="Nieminen K."/>
            <person name="Nilsson O."/>
            <person name="Pereda V."/>
            <person name="Peter G."/>
            <person name="Philippe R."/>
            <person name="Pilate G."/>
            <person name="Poliakov A."/>
            <person name="Razumovskaya J."/>
            <person name="Richardson P."/>
            <person name="Rinaldi C."/>
            <person name="Ritland K."/>
            <person name="Rouze P."/>
            <person name="Ryaboy D."/>
            <person name="Schmutz J."/>
            <person name="Schrader J."/>
            <person name="Segerman B."/>
            <person name="Shin H."/>
            <person name="Siddiqui A."/>
            <person name="Sterky F."/>
            <person name="Terry A."/>
            <person name="Tsai C."/>
            <person name="Uberbacher E."/>
            <person name="Unneberg P."/>
            <person name="Vahala J."/>
            <person name="Wall K."/>
            <person name="Wessler S."/>
            <person name="Yang G."/>
            <person name="Yin T."/>
            <person name="Douglas C."/>
            <person name="Marra M."/>
            <person name="Sandberg G."/>
            <person name="Van De Peer Y."/>
            <person name="Rokhsar D."/>
        </authorList>
    </citation>
    <scope>NUCLEOTIDE SEQUENCE</scope>
    <source>
        <strain evidence="7">Nisqually-1</strain>
    </source>
</reference>
<accession>A0A2K1R5V1</accession>
<organism evidence="7">
    <name type="scientific">Populus trichocarpa</name>
    <name type="common">Western balsam poplar</name>
    <name type="synonym">Populus balsamifera subsp. trichocarpa</name>
    <dbReference type="NCBI Taxonomy" id="3694"/>
    <lineage>
        <taxon>Eukaryota</taxon>
        <taxon>Viridiplantae</taxon>
        <taxon>Streptophyta</taxon>
        <taxon>Embryophyta</taxon>
        <taxon>Tracheophyta</taxon>
        <taxon>Spermatophyta</taxon>
        <taxon>Magnoliopsida</taxon>
        <taxon>eudicotyledons</taxon>
        <taxon>Gunneridae</taxon>
        <taxon>Pentapetalae</taxon>
        <taxon>rosids</taxon>
        <taxon>fabids</taxon>
        <taxon>Malpighiales</taxon>
        <taxon>Salicaceae</taxon>
        <taxon>Saliceae</taxon>
        <taxon>Populus</taxon>
    </lineage>
</organism>
<evidence type="ECO:0000256" key="4">
    <source>
        <dbReference type="ARBA" id="ARBA00022525"/>
    </source>
</evidence>
<evidence type="ECO:0000256" key="3">
    <source>
        <dbReference type="ARBA" id="ARBA00022471"/>
    </source>
</evidence>
<proteinExistence type="inferred from homology"/>
<keyword evidence="5" id="KW-0732">Signal</keyword>
<dbReference type="EMBL" id="KZ623463">
    <property type="protein sequence ID" value="PNS22660.1"/>
    <property type="molecule type" value="Genomic_DNA"/>
</dbReference>
<dbReference type="InterPro" id="IPR010264">
    <property type="entry name" value="Self-incomp_S1"/>
</dbReference>
<dbReference type="Pfam" id="PF05938">
    <property type="entry name" value="Self-incomp_S1"/>
    <property type="match status" value="1"/>
</dbReference>
<protein>
    <recommendedName>
        <fullName evidence="6">S-protein homolog</fullName>
    </recommendedName>
</protein>
<evidence type="ECO:0000256" key="5">
    <source>
        <dbReference type="ARBA" id="ARBA00022729"/>
    </source>
</evidence>
<comment type="similarity">
    <text evidence="2 6">Belongs to the plant self-incompatibility (S1) protein family.</text>
</comment>